<dbReference type="Proteomes" id="UP001221757">
    <property type="component" value="Unassembled WGS sequence"/>
</dbReference>
<dbReference type="Gene3D" id="3.80.10.10">
    <property type="entry name" value="Ribonuclease Inhibitor"/>
    <property type="match status" value="1"/>
</dbReference>
<reference evidence="1" key="1">
    <citation type="submission" date="2023-03" db="EMBL/GenBank/DDBJ databases">
        <title>Massive genome expansion in bonnet fungi (Mycena s.s.) driven by repeated elements and novel gene families across ecological guilds.</title>
        <authorList>
            <consortium name="Lawrence Berkeley National Laboratory"/>
            <person name="Harder C.B."/>
            <person name="Miyauchi S."/>
            <person name="Viragh M."/>
            <person name="Kuo A."/>
            <person name="Thoen E."/>
            <person name="Andreopoulos B."/>
            <person name="Lu D."/>
            <person name="Skrede I."/>
            <person name="Drula E."/>
            <person name="Henrissat B."/>
            <person name="Morin E."/>
            <person name="Kohler A."/>
            <person name="Barry K."/>
            <person name="LaButti K."/>
            <person name="Morin E."/>
            <person name="Salamov A."/>
            <person name="Lipzen A."/>
            <person name="Mereny Z."/>
            <person name="Hegedus B."/>
            <person name="Baldrian P."/>
            <person name="Stursova M."/>
            <person name="Weitz H."/>
            <person name="Taylor A."/>
            <person name="Grigoriev I.V."/>
            <person name="Nagy L.G."/>
            <person name="Martin F."/>
            <person name="Kauserud H."/>
        </authorList>
    </citation>
    <scope>NUCLEOTIDE SEQUENCE</scope>
    <source>
        <strain evidence="1">CBHHK067</strain>
    </source>
</reference>
<comment type="caution">
    <text evidence="1">The sequence shown here is derived from an EMBL/GenBank/DDBJ whole genome shotgun (WGS) entry which is preliminary data.</text>
</comment>
<accession>A0AAD7H386</accession>
<keyword evidence="2" id="KW-1185">Reference proteome</keyword>
<sequence length="426" mass="48754">MLHKRNLALVSRRWHEYAEPLLYSVIWIFCSRQARALRHALVGGSSPRFLPLSTTTGTNAGRFVRQLYISISEPSTVKDVHTILKYALQLEVYSVDRTASCGPPGCMLRPALKRCRRLRCLRWSNYEDPSLARMSLELRGCMGLEYLELTGAKPPSVADMVTPPSGGSLILPKLHTLKVAHDNLTIYDTTFLALSTWKMPALRHLIVTAPDFSCATEEGFTALLRVHGVSLQQLELSVSFQDEFYVPITRTRTTTPPAEFDAQALSAWCPQLQVFICSADSDWDWGNPDLIAPHVLLATHPTVESIGIRGIDKWLWDNSAQCEQDLFAALDDQIRYFLSREAFPSLRYIRDMSRDSDLIRRGIWPWRRRPEDVMPENFQRDLVLRFWDDFLCKCSGEGLELQDWLGRKITPDPEQQSTRRLCELIR</sequence>
<name>A0AAD7H386_MYCRO</name>
<organism evidence="1 2">
    <name type="scientific">Mycena rosella</name>
    <name type="common">Pink bonnet</name>
    <name type="synonym">Agaricus rosellus</name>
    <dbReference type="NCBI Taxonomy" id="1033263"/>
    <lineage>
        <taxon>Eukaryota</taxon>
        <taxon>Fungi</taxon>
        <taxon>Dikarya</taxon>
        <taxon>Basidiomycota</taxon>
        <taxon>Agaricomycotina</taxon>
        <taxon>Agaricomycetes</taxon>
        <taxon>Agaricomycetidae</taxon>
        <taxon>Agaricales</taxon>
        <taxon>Marasmiineae</taxon>
        <taxon>Mycenaceae</taxon>
        <taxon>Mycena</taxon>
    </lineage>
</organism>
<evidence type="ECO:0000313" key="2">
    <source>
        <dbReference type="Proteomes" id="UP001221757"/>
    </source>
</evidence>
<dbReference type="InterPro" id="IPR032675">
    <property type="entry name" value="LRR_dom_sf"/>
</dbReference>
<dbReference type="EMBL" id="JARKIE010000001">
    <property type="protein sequence ID" value="KAJ7710770.1"/>
    <property type="molecule type" value="Genomic_DNA"/>
</dbReference>
<dbReference type="SUPFAM" id="SSF52047">
    <property type="entry name" value="RNI-like"/>
    <property type="match status" value="1"/>
</dbReference>
<evidence type="ECO:0000313" key="1">
    <source>
        <dbReference type="EMBL" id="KAJ7710770.1"/>
    </source>
</evidence>
<protein>
    <submittedName>
        <fullName evidence="1">Uncharacterized protein</fullName>
    </submittedName>
</protein>
<gene>
    <name evidence="1" type="ORF">B0H17DRAFT_1190462</name>
</gene>
<proteinExistence type="predicted"/>
<dbReference type="AlphaFoldDB" id="A0AAD7H386"/>